<dbReference type="EMBL" id="FTMD01000002">
    <property type="protein sequence ID" value="SIQ02931.1"/>
    <property type="molecule type" value="Genomic_DNA"/>
</dbReference>
<keyword evidence="1" id="KW-1133">Transmembrane helix</keyword>
<feature type="transmembrane region" description="Helical" evidence="1">
    <location>
        <begin position="39"/>
        <end position="57"/>
    </location>
</feature>
<sequence>MILSSLAMSRPDNTRLAAVLLAVAVLLGVLVAVEFWTVLAVAVGVITIIPVMFLIGRDARDRRGWLLAVGWAVMLVTTAAQNVTAMPIGYVLEVLLLLYSMNIVVTFWRQLRFDRTLRVLAVLFIGYWLASILSTLTGRSQLVPAIWQLQYNLKWPFMFGLGFLVIWGALVERTLKRIVQYSWIGIGACVAVEIAFPGAHAAVFGPPPDLHGNPLLGVGLRYRGPFAHSGYLAITSAFLASASLAYLIQFFGRSWFLLTGGYFFLLLLSGQRQELLAFVIACLVLGLVVSWRYRSLVLVGSLVVVGLGVVGLIHVDHVPMGETLAQWGGLAGRADLSERAILTANGLEVASQYFPLGSGLGTYGGAGAQKFDQSLFVELGFGRYWWFRDGRFLVDTFWPGIMAEAGFIGAATLLLTLLVLWYSLFRRALTWRNSTTAAPCLIALAGLTLLLANSPSSGALTDPRSCFLFWVLMGAVWRVTGSEFSVGLQTDDKKKGILHAN</sequence>
<reference evidence="3" key="1">
    <citation type="submission" date="2017-01" db="EMBL/GenBank/DDBJ databases">
        <authorList>
            <person name="Varghese N."/>
            <person name="Submissions S."/>
        </authorList>
    </citation>
    <scope>NUCLEOTIDE SEQUENCE [LARGE SCALE GENOMIC DNA]</scope>
    <source>
        <strain evidence="3">ATCC 51758</strain>
    </source>
</reference>
<feature type="transmembrane region" description="Helical" evidence="1">
    <location>
        <begin position="467"/>
        <end position="488"/>
    </location>
</feature>
<evidence type="ECO:0000313" key="2">
    <source>
        <dbReference type="EMBL" id="SIQ02931.1"/>
    </source>
</evidence>
<feature type="transmembrane region" description="Helical" evidence="1">
    <location>
        <begin position="16"/>
        <end position="33"/>
    </location>
</feature>
<feature type="transmembrane region" description="Helical" evidence="1">
    <location>
        <begin position="115"/>
        <end position="133"/>
    </location>
</feature>
<dbReference type="AlphaFoldDB" id="A0A1N6PF00"/>
<feature type="transmembrane region" description="Helical" evidence="1">
    <location>
        <begin position="183"/>
        <end position="206"/>
    </location>
</feature>
<name>A0A1N6PF00_9RHOO</name>
<feature type="transmembrane region" description="Helical" evidence="1">
    <location>
        <begin position="153"/>
        <end position="171"/>
    </location>
</feature>
<keyword evidence="1" id="KW-0472">Membrane</keyword>
<dbReference type="Proteomes" id="UP000186819">
    <property type="component" value="Unassembled WGS sequence"/>
</dbReference>
<evidence type="ECO:0000256" key="1">
    <source>
        <dbReference type="SAM" id="Phobius"/>
    </source>
</evidence>
<keyword evidence="1" id="KW-0812">Transmembrane</keyword>
<dbReference type="RefSeq" id="WP_076600553.1">
    <property type="nucleotide sequence ID" value="NZ_FTMD01000002.1"/>
</dbReference>
<proteinExistence type="predicted"/>
<feature type="transmembrane region" description="Helical" evidence="1">
    <location>
        <begin position="64"/>
        <end position="82"/>
    </location>
</feature>
<dbReference type="OrthoDB" id="4981425at2"/>
<feature type="transmembrane region" description="Helical" evidence="1">
    <location>
        <begin position="226"/>
        <end position="247"/>
    </location>
</feature>
<keyword evidence="3" id="KW-1185">Reference proteome</keyword>
<organism evidence="2 3">
    <name type="scientific">Aromatoleum tolulyticum</name>
    <dbReference type="NCBI Taxonomy" id="34027"/>
    <lineage>
        <taxon>Bacteria</taxon>
        <taxon>Pseudomonadati</taxon>
        <taxon>Pseudomonadota</taxon>
        <taxon>Betaproteobacteria</taxon>
        <taxon>Rhodocyclales</taxon>
        <taxon>Rhodocyclaceae</taxon>
        <taxon>Aromatoleum</taxon>
    </lineage>
</organism>
<gene>
    <name evidence="2" type="ORF">SAMN05421829_10212</name>
</gene>
<accession>A0A1N6PF00</accession>
<feature type="transmembrane region" description="Helical" evidence="1">
    <location>
        <begin position="436"/>
        <end position="455"/>
    </location>
</feature>
<feature type="transmembrane region" description="Helical" evidence="1">
    <location>
        <begin position="296"/>
        <end position="315"/>
    </location>
</feature>
<evidence type="ECO:0008006" key="4">
    <source>
        <dbReference type="Google" id="ProtNLM"/>
    </source>
</evidence>
<dbReference type="STRING" id="34027.SAMN05421829_10212"/>
<feature type="transmembrane region" description="Helical" evidence="1">
    <location>
        <begin position="88"/>
        <end position="108"/>
    </location>
</feature>
<feature type="transmembrane region" description="Helical" evidence="1">
    <location>
        <begin position="275"/>
        <end position="291"/>
    </location>
</feature>
<evidence type="ECO:0000313" key="3">
    <source>
        <dbReference type="Proteomes" id="UP000186819"/>
    </source>
</evidence>
<feature type="transmembrane region" description="Helical" evidence="1">
    <location>
        <begin position="397"/>
        <end position="424"/>
    </location>
</feature>
<feature type="transmembrane region" description="Helical" evidence="1">
    <location>
        <begin position="254"/>
        <end position="269"/>
    </location>
</feature>
<protein>
    <recommendedName>
        <fullName evidence="4">O-Antigen ligase</fullName>
    </recommendedName>
</protein>